<feature type="region of interest" description="Disordered" evidence="1">
    <location>
        <begin position="68"/>
        <end position="91"/>
    </location>
</feature>
<proteinExistence type="predicted"/>
<feature type="transmembrane region" description="Helical" evidence="2">
    <location>
        <begin position="12"/>
        <end position="31"/>
    </location>
</feature>
<evidence type="ECO:0000256" key="2">
    <source>
        <dbReference type="SAM" id="Phobius"/>
    </source>
</evidence>
<evidence type="ECO:0000256" key="1">
    <source>
        <dbReference type="SAM" id="MobiDB-lite"/>
    </source>
</evidence>
<organism evidence="3 4">
    <name type="scientific">Cinchona calisaya</name>
    <dbReference type="NCBI Taxonomy" id="153742"/>
    <lineage>
        <taxon>Eukaryota</taxon>
        <taxon>Viridiplantae</taxon>
        <taxon>Streptophyta</taxon>
        <taxon>Embryophyta</taxon>
        <taxon>Tracheophyta</taxon>
        <taxon>Spermatophyta</taxon>
        <taxon>Magnoliopsida</taxon>
        <taxon>eudicotyledons</taxon>
        <taxon>Gunneridae</taxon>
        <taxon>Pentapetalae</taxon>
        <taxon>asterids</taxon>
        <taxon>lamiids</taxon>
        <taxon>Gentianales</taxon>
        <taxon>Rubiaceae</taxon>
        <taxon>Cinchonoideae</taxon>
        <taxon>Cinchoneae</taxon>
        <taxon>Cinchona</taxon>
    </lineage>
</organism>
<reference evidence="3 4" key="1">
    <citation type="submission" date="2024-11" db="EMBL/GenBank/DDBJ databases">
        <title>A near-complete genome assembly of Cinchona calisaya.</title>
        <authorList>
            <person name="Lian D.C."/>
            <person name="Zhao X.W."/>
            <person name="Wei L."/>
        </authorList>
    </citation>
    <scope>NUCLEOTIDE SEQUENCE [LARGE SCALE GENOMIC DNA]</scope>
    <source>
        <tissue evidence="3">Nenye</tissue>
    </source>
</reference>
<keyword evidence="2" id="KW-1133">Transmembrane helix</keyword>
<dbReference type="Proteomes" id="UP001630127">
    <property type="component" value="Unassembled WGS sequence"/>
</dbReference>
<protein>
    <submittedName>
        <fullName evidence="3">Uncharacterized protein</fullName>
    </submittedName>
</protein>
<dbReference type="AlphaFoldDB" id="A0ABD2XTS5"/>
<comment type="caution">
    <text evidence="3">The sequence shown here is derived from an EMBL/GenBank/DDBJ whole genome shotgun (WGS) entry which is preliminary data.</text>
</comment>
<dbReference type="EMBL" id="JBJUIK010000017">
    <property type="protein sequence ID" value="KAL3498076.1"/>
    <property type="molecule type" value="Genomic_DNA"/>
</dbReference>
<gene>
    <name evidence="3" type="ORF">ACH5RR_040808</name>
</gene>
<keyword evidence="2" id="KW-0472">Membrane</keyword>
<accession>A0ABD2XTS5</accession>
<keyword evidence="4" id="KW-1185">Reference proteome</keyword>
<evidence type="ECO:0000313" key="4">
    <source>
        <dbReference type="Proteomes" id="UP001630127"/>
    </source>
</evidence>
<sequence>MALRREINKLTFYMIFLLLHHHFVIISSTRLTKMVHPPPAPAHILSRPKPPSTDTISFNRYKKMEVQAFRPTSPGRSPGMGHDDPPGAYAP</sequence>
<evidence type="ECO:0000313" key="3">
    <source>
        <dbReference type="EMBL" id="KAL3498076.1"/>
    </source>
</evidence>
<name>A0ABD2XTS5_9GENT</name>
<keyword evidence="2" id="KW-0812">Transmembrane</keyword>